<protein>
    <recommendedName>
        <fullName evidence="2">biotin carboxylase</fullName>
        <ecNumber evidence="2">6.3.4.14</ecNumber>
    </recommendedName>
</protein>
<dbReference type="SUPFAM" id="SSF56059">
    <property type="entry name" value="Glutathione synthetase ATP-binding domain-like"/>
    <property type="match status" value="1"/>
</dbReference>
<dbReference type="EC" id="6.3.4.14" evidence="2"/>
<feature type="compositionally biased region" description="Basic and acidic residues" evidence="9">
    <location>
        <begin position="500"/>
        <end position="509"/>
    </location>
</feature>
<evidence type="ECO:0000259" key="11">
    <source>
        <dbReference type="PROSITE" id="PS50975"/>
    </source>
</evidence>
<dbReference type="Pfam" id="PF02786">
    <property type="entry name" value="CPSase_L_D2"/>
    <property type="match status" value="1"/>
</dbReference>
<keyword evidence="6" id="KW-0092">Biotin</keyword>
<dbReference type="GO" id="GO:0046872">
    <property type="term" value="F:metal ion binding"/>
    <property type="evidence" value="ECO:0007669"/>
    <property type="project" value="InterPro"/>
</dbReference>
<dbReference type="OrthoDB" id="9760256at2"/>
<feature type="region of interest" description="Disordered" evidence="9">
    <location>
        <begin position="492"/>
        <end position="512"/>
    </location>
</feature>
<dbReference type="GO" id="GO:0005524">
    <property type="term" value="F:ATP binding"/>
    <property type="evidence" value="ECO:0007669"/>
    <property type="project" value="UniProtKB-UniRule"/>
</dbReference>
<evidence type="ECO:0000256" key="4">
    <source>
        <dbReference type="ARBA" id="ARBA00022741"/>
    </source>
</evidence>
<dbReference type="Gene3D" id="2.40.50.100">
    <property type="match status" value="1"/>
</dbReference>
<dbReference type="PROSITE" id="PS50979">
    <property type="entry name" value="BC"/>
    <property type="match status" value="1"/>
</dbReference>
<sequence>MNLKSVLIANRGEIAVRIIRAARSLGMRTIAVYAENDAESLHARLADEAYLLEGVKPADTYLDQEKLVSVARRSGADCIHPGYGFLSENADFARKVSDAGLTWVGPSPEVIEQLGDKLSARALAQQVGAPLAPGTPDPIDNWEQARDFADQHGLPIAIKAAYGGGGRGIKVVWEREQIEQAFLSAGREAVEAFGRGECFVEKFLVRPRHVEAQVLADRHGNVRVLSTRDCSVQRRYQKLIEEAPAPFLTPEQERAIIEGSREICRAAGYESAGTVEYIVSEDGTVSFLEVNTRVQVEHPVTEAVTGVDIVAEQFRIADGQEISFAEDPATTGHAFEFRINAEDVAHGFAPSPGKVAEFAAPTGPGVRTDSGVVSGSVIPGTYDSLMAKIIVWGPDRAGALARAKDALDELTITGVRTVLPFHKDIVRNSAFNGETLQVYTNWVDKEYVPGKDLGYDDIERAYDERVHISVDIDGKLHTLGLPQSLFSSLNDGAKGMPAEESAHEPRDGDVVSPLTGSLVSYSIAEGEDVAEGQEVAVVEAMKMESSVKAKVAGRLHHRIEPGDAIQRGQVIAEIQ</sequence>
<evidence type="ECO:0000256" key="6">
    <source>
        <dbReference type="ARBA" id="ARBA00023267"/>
    </source>
</evidence>
<dbReference type="InterPro" id="IPR001882">
    <property type="entry name" value="Biotin_BS"/>
</dbReference>
<dbReference type="AlphaFoldDB" id="A0A5C4U7S9"/>
<dbReference type="InterPro" id="IPR011761">
    <property type="entry name" value="ATP-grasp"/>
</dbReference>
<dbReference type="FunFam" id="3.40.50.20:FF:000010">
    <property type="entry name" value="Propionyl-CoA carboxylase subunit alpha"/>
    <property type="match status" value="1"/>
</dbReference>
<dbReference type="EMBL" id="VDHJ01000001">
    <property type="protein sequence ID" value="TNM00533.1"/>
    <property type="molecule type" value="Genomic_DNA"/>
</dbReference>
<evidence type="ECO:0000256" key="2">
    <source>
        <dbReference type="ARBA" id="ARBA00013263"/>
    </source>
</evidence>
<dbReference type="SUPFAM" id="SSF51246">
    <property type="entry name" value="Rudiment single hybrid motif"/>
    <property type="match status" value="1"/>
</dbReference>
<dbReference type="PANTHER" id="PTHR18866">
    <property type="entry name" value="CARBOXYLASE:PYRUVATE/ACETYL-COA/PROPIONYL-COA CARBOXYLASE"/>
    <property type="match status" value="1"/>
</dbReference>
<dbReference type="RefSeq" id="WP_139464531.1">
    <property type="nucleotide sequence ID" value="NZ_VDHJ01000001.1"/>
</dbReference>
<feature type="domain" description="ATP-grasp" evidence="11">
    <location>
        <begin position="121"/>
        <end position="318"/>
    </location>
</feature>
<accession>A0A5C4U7S9</accession>
<feature type="domain" description="Biotin carboxylation" evidence="12">
    <location>
        <begin position="2"/>
        <end position="446"/>
    </location>
</feature>
<evidence type="ECO:0000256" key="5">
    <source>
        <dbReference type="ARBA" id="ARBA00022840"/>
    </source>
</evidence>
<keyword evidence="14" id="KW-1185">Reference proteome</keyword>
<dbReference type="InterPro" id="IPR011764">
    <property type="entry name" value="Biotin_carboxylation_dom"/>
</dbReference>
<dbReference type="Gene3D" id="3.30.1490.20">
    <property type="entry name" value="ATP-grasp fold, A domain"/>
    <property type="match status" value="1"/>
</dbReference>
<dbReference type="Proteomes" id="UP000312032">
    <property type="component" value="Unassembled WGS sequence"/>
</dbReference>
<evidence type="ECO:0000256" key="7">
    <source>
        <dbReference type="ARBA" id="ARBA00048501"/>
    </source>
</evidence>
<dbReference type="PROSITE" id="PS50975">
    <property type="entry name" value="ATP_GRASP"/>
    <property type="match status" value="1"/>
</dbReference>
<evidence type="ECO:0000259" key="12">
    <source>
        <dbReference type="PROSITE" id="PS50979"/>
    </source>
</evidence>
<evidence type="ECO:0000256" key="1">
    <source>
        <dbReference type="ARBA" id="ARBA00001953"/>
    </source>
</evidence>
<dbReference type="SMART" id="SM00878">
    <property type="entry name" value="Biotin_carb_C"/>
    <property type="match status" value="1"/>
</dbReference>
<dbReference type="InterPro" id="IPR016185">
    <property type="entry name" value="PreATP-grasp_dom_sf"/>
</dbReference>
<keyword evidence="3" id="KW-0436">Ligase</keyword>
<dbReference type="InterPro" id="IPR050856">
    <property type="entry name" value="Biotin_carboxylase_complex"/>
</dbReference>
<comment type="catalytic activity">
    <reaction evidence="7">
        <text>N(6)-biotinyl-L-lysyl-[protein] + hydrogencarbonate + ATP = N(6)-carboxybiotinyl-L-lysyl-[protein] + ADP + phosphate + H(+)</text>
        <dbReference type="Rhea" id="RHEA:13501"/>
        <dbReference type="Rhea" id="RHEA-COMP:10505"/>
        <dbReference type="Rhea" id="RHEA-COMP:10506"/>
        <dbReference type="ChEBI" id="CHEBI:15378"/>
        <dbReference type="ChEBI" id="CHEBI:17544"/>
        <dbReference type="ChEBI" id="CHEBI:30616"/>
        <dbReference type="ChEBI" id="CHEBI:43474"/>
        <dbReference type="ChEBI" id="CHEBI:83144"/>
        <dbReference type="ChEBI" id="CHEBI:83145"/>
        <dbReference type="ChEBI" id="CHEBI:456216"/>
        <dbReference type="EC" id="6.3.4.14"/>
    </reaction>
    <physiologicalReaction direction="left-to-right" evidence="7">
        <dbReference type="Rhea" id="RHEA:13502"/>
    </physiologicalReaction>
</comment>
<feature type="domain" description="Lipoyl-binding" evidence="10">
    <location>
        <begin position="499"/>
        <end position="575"/>
    </location>
</feature>
<dbReference type="PROSITE" id="PS00188">
    <property type="entry name" value="BIOTIN"/>
    <property type="match status" value="1"/>
</dbReference>
<dbReference type="PROSITE" id="PS50968">
    <property type="entry name" value="BIOTINYL_LIPOYL"/>
    <property type="match status" value="1"/>
</dbReference>
<evidence type="ECO:0000313" key="14">
    <source>
        <dbReference type="Proteomes" id="UP000312032"/>
    </source>
</evidence>
<dbReference type="GO" id="GO:0004075">
    <property type="term" value="F:biotin carboxylase activity"/>
    <property type="evidence" value="ECO:0007669"/>
    <property type="project" value="UniProtKB-EC"/>
</dbReference>
<dbReference type="CDD" id="cd06850">
    <property type="entry name" value="biotinyl_domain"/>
    <property type="match status" value="1"/>
</dbReference>
<organism evidence="13 14">
    <name type="scientific">Corynebacterium tapiri</name>
    <dbReference type="NCBI Taxonomy" id="1448266"/>
    <lineage>
        <taxon>Bacteria</taxon>
        <taxon>Bacillati</taxon>
        <taxon>Actinomycetota</taxon>
        <taxon>Actinomycetes</taxon>
        <taxon>Mycobacteriales</taxon>
        <taxon>Corynebacteriaceae</taxon>
        <taxon>Corynebacterium</taxon>
    </lineage>
</organism>
<reference evidence="13 14" key="1">
    <citation type="submission" date="2019-06" db="EMBL/GenBank/DDBJ databases">
        <authorList>
            <person name="Li J."/>
        </authorList>
    </citation>
    <scope>NUCLEOTIDE SEQUENCE [LARGE SCALE GENOMIC DNA]</scope>
    <source>
        <strain evidence="13 14">LMG 28165</strain>
    </source>
</reference>
<dbReference type="Pfam" id="PF00289">
    <property type="entry name" value="Biotin_carb_N"/>
    <property type="match status" value="1"/>
</dbReference>
<dbReference type="SUPFAM" id="SSF51230">
    <property type="entry name" value="Single hybrid motif"/>
    <property type="match status" value="1"/>
</dbReference>
<evidence type="ECO:0000256" key="3">
    <source>
        <dbReference type="ARBA" id="ARBA00022598"/>
    </source>
</evidence>
<dbReference type="PROSITE" id="PS00867">
    <property type="entry name" value="CPSASE_2"/>
    <property type="match status" value="1"/>
</dbReference>
<dbReference type="InterPro" id="IPR005479">
    <property type="entry name" value="CPAse_ATP-bd"/>
</dbReference>
<dbReference type="SUPFAM" id="SSF52440">
    <property type="entry name" value="PreATP-grasp domain"/>
    <property type="match status" value="1"/>
</dbReference>
<dbReference type="Pfam" id="PF00364">
    <property type="entry name" value="Biotin_lipoyl"/>
    <property type="match status" value="1"/>
</dbReference>
<dbReference type="InterPro" id="IPR011053">
    <property type="entry name" value="Single_hybrid_motif"/>
</dbReference>
<dbReference type="InterPro" id="IPR011054">
    <property type="entry name" value="Rudment_hybrid_motif"/>
</dbReference>
<name>A0A5C4U7S9_9CORY</name>
<comment type="cofactor">
    <cofactor evidence="1">
        <name>biotin</name>
        <dbReference type="ChEBI" id="CHEBI:57586"/>
    </cofactor>
</comment>
<dbReference type="InterPro" id="IPR005481">
    <property type="entry name" value="BC-like_N"/>
</dbReference>
<keyword evidence="5 8" id="KW-0067">ATP-binding</keyword>
<dbReference type="PANTHER" id="PTHR18866:SF33">
    <property type="entry name" value="METHYLCROTONOYL-COA CARBOXYLASE SUBUNIT ALPHA, MITOCHONDRIAL-RELATED"/>
    <property type="match status" value="1"/>
</dbReference>
<dbReference type="Gene3D" id="3.40.50.20">
    <property type="match status" value="1"/>
</dbReference>
<dbReference type="Pfam" id="PF02785">
    <property type="entry name" value="Biotin_carb_C"/>
    <property type="match status" value="1"/>
</dbReference>
<evidence type="ECO:0000259" key="10">
    <source>
        <dbReference type="PROSITE" id="PS50968"/>
    </source>
</evidence>
<dbReference type="InterPro" id="IPR005482">
    <property type="entry name" value="Biotin_COase_C"/>
</dbReference>
<evidence type="ECO:0000256" key="8">
    <source>
        <dbReference type="PROSITE-ProRule" id="PRU00409"/>
    </source>
</evidence>
<evidence type="ECO:0000313" key="13">
    <source>
        <dbReference type="EMBL" id="TNM00533.1"/>
    </source>
</evidence>
<comment type="caution">
    <text evidence="13">The sequence shown here is derived from an EMBL/GenBank/DDBJ whole genome shotgun (WGS) entry which is preliminary data.</text>
</comment>
<proteinExistence type="predicted"/>
<gene>
    <name evidence="13" type="ORF">FHE74_00890</name>
</gene>
<dbReference type="InterPro" id="IPR000089">
    <property type="entry name" value="Biotin_lipoyl"/>
</dbReference>
<dbReference type="Gene3D" id="3.30.470.20">
    <property type="entry name" value="ATP-grasp fold, B domain"/>
    <property type="match status" value="1"/>
</dbReference>
<evidence type="ECO:0000256" key="9">
    <source>
        <dbReference type="SAM" id="MobiDB-lite"/>
    </source>
</evidence>
<dbReference type="InterPro" id="IPR013815">
    <property type="entry name" value="ATP_grasp_subdomain_1"/>
</dbReference>
<keyword evidence="4 8" id="KW-0547">Nucleotide-binding</keyword>